<keyword evidence="2" id="KW-1185">Reference proteome</keyword>
<sequence>MARTLLLTKFKELSLDDPFFDSLKGGYDEFPTWFNGKAEEDVYVVVDEHNHLSGMIYLKSEHGAVTDVEPNLPDGHWLKVGTLKIEGKGTKLGERVIKKIFDTALDVGATGIYVTVFDVHKSLIELFKRYGFENTATKTTKNGVELVLSRSLTQHSHDMLKSYPFMRLSQRNRWLLAVYPEFHSRFLPDSILNNEPKEIVQDVSYTNTIHKIYVAKLPLTRMNKGDAVIMYRTSDDKGPAYYRSVATSICVVEETHRRKDFASIDDFLEYTKPHSVFTEDELRDMYVSWGRLYTVKMTYNVAFNKRITRGNLMELADVPEQPRWDLKPLSEAQFQKIIELGKVHEGIVVD</sequence>
<evidence type="ECO:0000313" key="1">
    <source>
        <dbReference type="EMBL" id="QAS78765.1"/>
    </source>
</evidence>
<dbReference type="KEGG" id="rad:CO657_12135"/>
<dbReference type="InterPro" id="IPR016181">
    <property type="entry name" value="Acyl_CoA_acyltransferase"/>
</dbReference>
<reference evidence="1 2" key="1">
    <citation type="submission" date="2019-01" db="EMBL/GenBank/DDBJ databases">
        <title>Genomic insights into the origins and evolution of symbiotic genes in the Phaseolus vulgaris microsymbionts.</title>
        <authorList>
            <person name="Tong W."/>
        </authorList>
    </citation>
    <scope>NUCLEOTIDE SEQUENCE [LARGE SCALE GENOMIC DNA]</scope>
    <source>
        <strain evidence="1 2">FH23</strain>
    </source>
</reference>
<organism evidence="1 2">
    <name type="scientific">Rhizobium acidisoli</name>
    <dbReference type="NCBI Taxonomy" id="1538158"/>
    <lineage>
        <taxon>Bacteria</taxon>
        <taxon>Pseudomonadati</taxon>
        <taxon>Pseudomonadota</taxon>
        <taxon>Alphaproteobacteria</taxon>
        <taxon>Hyphomicrobiales</taxon>
        <taxon>Rhizobiaceae</taxon>
        <taxon>Rhizobium/Agrobacterium group</taxon>
        <taxon>Rhizobium</taxon>
    </lineage>
</organism>
<gene>
    <name evidence="1" type="ORF">CO657_12135</name>
</gene>
<dbReference type="SUPFAM" id="SSF55729">
    <property type="entry name" value="Acyl-CoA N-acyltransferases (Nat)"/>
    <property type="match status" value="1"/>
</dbReference>
<accession>A0AAE5TXY2</accession>
<proteinExistence type="predicted"/>
<protein>
    <submittedName>
        <fullName evidence="1">N-acetyltransferase</fullName>
    </submittedName>
</protein>
<dbReference type="RefSeq" id="WP_054183367.1">
    <property type="nucleotide sequence ID" value="NZ_CP034998.1"/>
</dbReference>
<dbReference type="Gene3D" id="3.40.630.30">
    <property type="match status" value="1"/>
</dbReference>
<dbReference type="EMBL" id="CP034998">
    <property type="protein sequence ID" value="QAS78765.1"/>
    <property type="molecule type" value="Genomic_DNA"/>
</dbReference>
<evidence type="ECO:0000313" key="2">
    <source>
        <dbReference type="Proteomes" id="UP000220927"/>
    </source>
</evidence>
<dbReference type="AlphaFoldDB" id="A0AAE5TXY2"/>
<dbReference type="Proteomes" id="UP000220927">
    <property type="component" value="Chromosome"/>
</dbReference>
<name>A0AAE5TXY2_9HYPH</name>